<evidence type="ECO:0000259" key="1">
    <source>
        <dbReference type="PROSITE" id="PS51178"/>
    </source>
</evidence>
<dbReference type="AlphaFoldDB" id="A0A645J0D4"/>
<proteinExistence type="predicted"/>
<comment type="caution">
    <text evidence="2">The sequence shown here is derived from an EMBL/GenBank/DDBJ whole genome shotgun (WGS) entry which is preliminary data.</text>
</comment>
<gene>
    <name evidence="2" type="ORF">SDC9_204849</name>
</gene>
<dbReference type="Gene3D" id="3.30.10.20">
    <property type="match status" value="1"/>
</dbReference>
<accession>A0A645J0D4</accession>
<dbReference type="SUPFAM" id="SSF54184">
    <property type="entry name" value="Penicillin-binding protein 2x (pbp-2x), c-terminal domain"/>
    <property type="match status" value="1"/>
</dbReference>
<name>A0A645J0D4_9ZZZZ</name>
<dbReference type="Pfam" id="PF03793">
    <property type="entry name" value="PASTA"/>
    <property type="match status" value="1"/>
</dbReference>
<dbReference type="PROSITE" id="PS51178">
    <property type="entry name" value="PASTA"/>
    <property type="match status" value="1"/>
</dbReference>
<dbReference type="CDD" id="cd06575">
    <property type="entry name" value="PASTA_Pbp2x-like_2"/>
    <property type="match status" value="1"/>
</dbReference>
<sequence length="63" mass="7029">MPDLSNMGIRDALYLMENLGYCIKFTGKGKVVTQDPAPGTFIDKKTTIQLQLADSYETKQDSK</sequence>
<dbReference type="InterPro" id="IPR005543">
    <property type="entry name" value="PASTA_dom"/>
</dbReference>
<reference evidence="2" key="1">
    <citation type="submission" date="2019-08" db="EMBL/GenBank/DDBJ databases">
        <authorList>
            <person name="Kucharzyk K."/>
            <person name="Murdoch R.W."/>
            <person name="Higgins S."/>
            <person name="Loffler F."/>
        </authorList>
    </citation>
    <scope>NUCLEOTIDE SEQUENCE</scope>
</reference>
<dbReference type="EMBL" id="VSSQ01128341">
    <property type="protein sequence ID" value="MPN57155.1"/>
    <property type="molecule type" value="Genomic_DNA"/>
</dbReference>
<protein>
    <recommendedName>
        <fullName evidence="1">PASTA domain-containing protein</fullName>
    </recommendedName>
</protein>
<feature type="domain" description="PASTA" evidence="1">
    <location>
        <begin position="1"/>
        <end position="54"/>
    </location>
</feature>
<evidence type="ECO:0000313" key="2">
    <source>
        <dbReference type="EMBL" id="MPN57155.1"/>
    </source>
</evidence>
<organism evidence="2">
    <name type="scientific">bioreactor metagenome</name>
    <dbReference type="NCBI Taxonomy" id="1076179"/>
    <lineage>
        <taxon>unclassified sequences</taxon>
        <taxon>metagenomes</taxon>
        <taxon>ecological metagenomes</taxon>
    </lineage>
</organism>